<dbReference type="AlphaFoldDB" id="A0A5B1CLC5"/>
<organism evidence="2 3">
    <name type="scientific">Rubripirellula obstinata</name>
    <dbReference type="NCBI Taxonomy" id="406547"/>
    <lineage>
        <taxon>Bacteria</taxon>
        <taxon>Pseudomonadati</taxon>
        <taxon>Planctomycetota</taxon>
        <taxon>Planctomycetia</taxon>
        <taxon>Pirellulales</taxon>
        <taxon>Pirellulaceae</taxon>
        <taxon>Rubripirellula</taxon>
    </lineage>
</organism>
<gene>
    <name evidence="2" type="ORF">LF1_38830</name>
</gene>
<dbReference type="RefSeq" id="WP_068265029.1">
    <property type="nucleotide sequence ID" value="NZ_LWSK01000074.1"/>
</dbReference>
<feature type="transmembrane region" description="Helical" evidence="1">
    <location>
        <begin position="74"/>
        <end position="99"/>
    </location>
</feature>
<evidence type="ECO:0008006" key="4">
    <source>
        <dbReference type="Google" id="ProtNLM"/>
    </source>
</evidence>
<reference evidence="2 3" key="1">
    <citation type="submission" date="2019-08" db="EMBL/GenBank/DDBJ databases">
        <title>Deep-cultivation of Planctomycetes and their phenomic and genomic characterization uncovers novel biology.</title>
        <authorList>
            <person name="Wiegand S."/>
            <person name="Jogler M."/>
            <person name="Boedeker C."/>
            <person name="Pinto D."/>
            <person name="Vollmers J."/>
            <person name="Rivas-Marin E."/>
            <person name="Kohn T."/>
            <person name="Peeters S.H."/>
            <person name="Heuer A."/>
            <person name="Rast P."/>
            <person name="Oberbeckmann S."/>
            <person name="Bunk B."/>
            <person name="Jeske O."/>
            <person name="Meyerdierks A."/>
            <person name="Storesund J.E."/>
            <person name="Kallscheuer N."/>
            <person name="Luecker S."/>
            <person name="Lage O.M."/>
            <person name="Pohl T."/>
            <person name="Merkel B.J."/>
            <person name="Hornburger P."/>
            <person name="Mueller R.-W."/>
            <person name="Bruemmer F."/>
            <person name="Labrenz M."/>
            <person name="Spormann A.M."/>
            <person name="Op Den Camp H."/>
            <person name="Overmann J."/>
            <person name="Amann R."/>
            <person name="Jetten M.S.M."/>
            <person name="Mascher T."/>
            <person name="Medema M.H."/>
            <person name="Devos D.P."/>
            <person name="Kaster A.-K."/>
            <person name="Ovreas L."/>
            <person name="Rohde M."/>
            <person name="Galperin M.Y."/>
            <person name="Jogler C."/>
        </authorList>
    </citation>
    <scope>NUCLEOTIDE SEQUENCE [LARGE SCALE GENOMIC DNA]</scope>
    <source>
        <strain evidence="2 3">LF1</strain>
    </source>
</reference>
<dbReference type="Pfam" id="PF07332">
    <property type="entry name" value="Phage_holin_3_6"/>
    <property type="match status" value="1"/>
</dbReference>
<evidence type="ECO:0000313" key="3">
    <source>
        <dbReference type="Proteomes" id="UP000322699"/>
    </source>
</evidence>
<keyword evidence="1" id="KW-0472">Membrane</keyword>
<evidence type="ECO:0000256" key="1">
    <source>
        <dbReference type="SAM" id="Phobius"/>
    </source>
</evidence>
<dbReference type="OrthoDB" id="286918at2"/>
<keyword evidence="3" id="KW-1185">Reference proteome</keyword>
<keyword evidence="1" id="KW-0812">Transmembrane</keyword>
<dbReference type="InterPro" id="IPR009937">
    <property type="entry name" value="Phage_holin_3_6"/>
</dbReference>
<protein>
    <recommendedName>
        <fullName evidence="4">Phage holin family protein</fullName>
    </recommendedName>
</protein>
<feature type="transmembrane region" description="Helical" evidence="1">
    <location>
        <begin position="42"/>
        <end position="68"/>
    </location>
</feature>
<sequence>MIDQDFTSGFRRVIRDCIDLAELQFQLFSIDSQEARRKASTAAALAGTAAALGASVLTVLLVGFGFLLHEQAELPVGVSLLIVCGVSLFLIAILVWSAIRLIRTATTAMAETKSELAENLRWIKATILTPETSARNRFRSDSFAEPPPANGQFCDR</sequence>
<dbReference type="EMBL" id="VRLW01000001">
    <property type="protein sequence ID" value="KAA1261336.1"/>
    <property type="molecule type" value="Genomic_DNA"/>
</dbReference>
<comment type="caution">
    <text evidence="2">The sequence shown here is derived from an EMBL/GenBank/DDBJ whole genome shotgun (WGS) entry which is preliminary data.</text>
</comment>
<name>A0A5B1CLC5_9BACT</name>
<dbReference type="Proteomes" id="UP000322699">
    <property type="component" value="Unassembled WGS sequence"/>
</dbReference>
<evidence type="ECO:0000313" key="2">
    <source>
        <dbReference type="EMBL" id="KAA1261336.1"/>
    </source>
</evidence>
<proteinExistence type="predicted"/>
<keyword evidence="1" id="KW-1133">Transmembrane helix</keyword>
<accession>A0A5B1CLC5</accession>